<dbReference type="GO" id="GO:0008168">
    <property type="term" value="F:methyltransferase activity"/>
    <property type="evidence" value="ECO:0007669"/>
    <property type="project" value="UniProtKB-KW"/>
</dbReference>
<comment type="caution">
    <text evidence="2">The sequence shown here is derived from an EMBL/GenBank/DDBJ whole genome shotgun (WGS) entry which is preliminary data.</text>
</comment>
<sequence>MTRRAGSPPEAEDLASVLRAAGCVFAEEEAAILLQAARSPEHLARMTAQRTEGAPLEHVVGEVEFAGLRLSVGPGAFVPRQRTRLLAEAAVAALTSSGAAGLVCVEAYCGVAPVAAYVRARLPRVRVHAIDDDPVPLAHARRNLGDGGQVPADEEAARRADVHRGTVLTGLPRELHGRVDVIAAVPPYVPDAEAPLLPREAREGEPSAALLGGRDGLGPMRVLTRAAPSWLAPRGRLLVEMHTPQAATAARWAERHGWSASTLDGDDGQTSVLSLTRVPRLGPASGTPRPLTARE</sequence>
<dbReference type="EMBL" id="BAAAPZ010000002">
    <property type="protein sequence ID" value="GAA2087937.1"/>
    <property type="molecule type" value="Genomic_DNA"/>
</dbReference>
<accession>A0ABN2WAH9</accession>
<dbReference type="PANTHER" id="PTHR18895:SF74">
    <property type="entry name" value="MTRF1L RELEASE FACTOR GLUTAMINE METHYLTRANSFERASE"/>
    <property type="match status" value="1"/>
</dbReference>
<dbReference type="Gene3D" id="3.40.50.150">
    <property type="entry name" value="Vaccinia Virus protein VP39"/>
    <property type="match status" value="1"/>
</dbReference>
<reference evidence="2 3" key="1">
    <citation type="journal article" date="2019" name="Int. J. Syst. Evol. Microbiol.">
        <title>The Global Catalogue of Microorganisms (GCM) 10K type strain sequencing project: providing services to taxonomists for standard genome sequencing and annotation.</title>
        <authorList>
            <consortium name="The Broad Institute Genomics Platform"/>
            <consortium name="The Broad Institute Genome Sequencing Center for Infectious Disease"/>
            <person name="Wu L."/>
            <person name="Ma J."/>
        </authorList>
    </citation>
    <scope>NUCLEOTIDE SEQUENCE [LARGE SCALE GENOMIC DNA]</scope>
    <source>
        <strain evidence="2 3">JCM 15900</strain>
    </source>
</reference>
<dbReference type="PANTHER" id="PTHR18895">
    <property type="entry name" value="HEMK METHYLTRANSFERASE"/>
    <property type="match status" value="1"/>
</dbReference>
<organism evidence="2 3">
    <name type="scientific">Brevibacterium salitolerans</name>
    <dbReference type="NCBI Taxonomy" id="1403566"/>
    <lineage>
        <taxon>Bacteria</taxon>
        <taxon>Bacillati</taxon>
        <taxon>Actinomycetota</taxon>
        <taxon>Actinomycetes</taxon>
        <taxon>Micrococcales</taxon>
        <taxon>Brevibacteriaceae</taxon>
        <taxon>Brevibacterium</taxon>
    </lineage>
</organism>
<protein>
    <submittedName>
        <fullName evidence="2">Methyltransferase</fullName>
    </submittedName>
</protein>
<dbReference type="InterPro" id="IPR050320">
    <property type="entry name" value="N5-glutamine_MTase"/>
</dbReference>
<proteinExistence type="predicted"/>
<evidence type="ECO:0000256" key="1">
    <source>
        <dbReference type="SAM" id="MobiDB-lite"/>
    </source>
</evidence>
<dbReference type="InterPro" id="IPR029063">
    <property type="entry name" value="SAM-dependent_MTases_sf"/>
</dbReference>
<evidence type="ECO:0000313" key="3">
    <source>
        <dbReference type="Proteomes" id="UP001500984"/>
    </source>
</evidence>
<keyword evidence="2" id="KW-0489">Methyltransferase</keyword>
<dbReference type="SUPFAM" id="SSF53335">
    <property type="entry name" value="S-adenosyl-L-methionine-dependent methyltransferases"/>
    <property type="match status" value="1"/>
</dbReference>
<dbReference type="RefSeq" id="WP_344334526.1">
    <property type="nucleotide sequence ID" value="NZ_BAAAPZ010000002.1"/>
</dbReference>
<gene>
    <name evidence="2" type="ORF">GCM10009823_02680</name>
</gene>
<feature type="region of interest" description="Disordered" evidence="1">
    <location>
        <begin position="260"/>
        <end position="295"/>
    </location>
</feature>
<name>A0ABN2WAH9_9MICO</name>
<dbReference type="Proteomes" id="UP001500984">
    <property type="component" value="Unassembled WGS sequence"/>
</dbReference>
<evidence type="ECO:0000313" key="2">
    <source>
        <dbReference type="EMBL" id="GAA2087937.1"/>
    </source>
</evidence>
<dbReference type="GO" id="GO:0032259">
    <property type="term" value="P:methylation"/>
    <property type="evidence" value="ECO:0007669"/>
    <property type="project" value="UniProtKB-KW"/>
</dbReference>
<keyword evidence="2" id="KW-0808">Transferase</keyword>
<keyword evidence="3" id="KW-1185">Reference proteome</keyword>